<feature type="region of interest" description="Disordered" evidence="2">
    <location>
        <begin position="1"/>
        <end position="22"/>
    </location>
</feature>
<gene>
    <name evidence="3" type="ORF">PCOR1329_LOCUS16231</name>
</gene>
<accession>A0ABN9R613</accession>
<sequence>MDAGDGGKTANTDESLNFPELDPEDVALLTPEQQTAYEAALARAKQAQEVYKNAQSIGQQAQDAAKTLRELRETAKGDEKPVESNQDFTDVKNVEAYIQRTASIEVLQRLLQRARARRRVGDTSFRHNADRVPFGQRDRVSIFFGNVTSWSLKVKKFVESAPYDLMGMAEHHLSQVRGYVDSCYGYRQGVEVSCTSGKGRMIDYAVVPDSFRPFLSQVMPVQNLPWGPHIGLNILIRSRPASVFLRVPVLPVPLVIPDGESRVPKGLKRFQRDREKHAKIQDMRDEMHVLQQGDLLNDDDDDHLLDDHYVTKRALRCDDQEWIQYVYEASEDLGYSFPQAEPDAQRSEAYRAAPHMSEVLARQHGIWSMAAEAQLADLCEVELRQGARRGMPVKYQWRRAVVQKNDSNFGHSSANALSSRWASLRARVQEQLVALGRFRHSRYRQRVQDIVTSILAELRREHDRHGPVPDGHAEDMTGKWRVFRDDEQVLRQGERIRACTDFAEWQNFALKVQARSIRHASLAWQQTRSEIGSWAVKSAQGSTKGAHRYLKKNEQRALDETCIDTVTGEVCDTVQGTTDARAACWAARWTSQPHRLPAVRAALGALRTRAHEDLADRTFHTREQLVATLKSFPKGTGTGPDQWKPAHILALSDQGQESLVTLFNMIERGLAWPHQLLHNWFALLPKGEKQELGNERDIGLLPMPVRIWGRLTKTPLTEWCDKRAAHWDAAARGSSALQAALLTMVLDETRAHIGLNEQSNFLADVEKFYDHMDLAHMILQAIELQFPAVELYLCCLAYLSPRTVKAQGAYAESIVPNCSIVPGCGKANHCARVFLY</sequence>
<name>A0ABN9R613_9DINO</name>
<protein>
    <recommendedName>
        <fullName evidence="5">Reverse transcriptase domain-containing protein</fullName>
    </recommendedName>
</protein>
<evidence type="ECO:0000313" key="3">
    <source>
        <dbReference type="EMBL" id="CAK0811725.1"/>
    </source>
</evidence>
<keyword evidence="1" id="KW-0175">Coiled coil</keyword>
<evidence type="ECO:0000256" key="2">
    <source>
        <dbReference type="SAM" id="MobiDB-lite"/>
    </source>
</evidence>
<proteinExistence type="predicted"/>
<comment type="caution">
    <text evidence="3">The sequence shown here is derived from an EMBL/GenBank/DDBJ whole genome shotgun (WGS) entry which is preliminary data.</text>
</comment>
<dbReference type="EMBL" id="CAUYUJ010004967">
    <property type="protein sequence ID" value="CAK0811725.1"/>
    <property type="molecule type" value="Genomic_DNA"/>
</dbReference>
<keyword evidence="4" id="KW-1185">Reference proteome</keyword>
<evidence type="ECO:0000313" key="4">
    <source>
        <dbReference type="Proteomes" id="UP001189429"/>
    </source>
</evidence>
<organism evidence="3 4">
    <name type="scientific">Prorocentrum cordatum</name>
    <dbReference type="NCBI Taxonomy" id="2364126"/>
    <lineage>
        <taxon>Eukaryota</taxon>
        <taxon>Sar</taxon>
        <taxon>Alveolata</taxon>
        <taxon>Dinophyceae</taxon>
        <taxon>Prorocentrales</taxon>
        <taxon>Prorocentraceae</taxon>
        <taxon>Prorocentrum</taxon>
    </lineage>
</organism>
<reference evidence="3" key="1">
    <citation type="submission" date="2023-10" db="EMBL/GenBank/DDBJ databases">
        <authorList>
            <person name="Chen Y."/>
            <person name="Shah S."/>
            <person name="Dougan E. K."/>
            <person name="Thang M."/>
            <person name="Chan C."/>
        </authorList>
    </citation>
    <scope>NUCLEOTIDE SEQUENCE [LARGE SCALE GENOMIC DNA]</scope>
</reference>
<feature type="coiled-coil region" evidence="1">
    <location>
        <begin position="37"/>
        <end position="74"/>
    </location>
</feature>
<evidence type="ECO:0000256" key="1">
    <source>
        <dbReference type="SAM" id="Coils"/>
    </source>
</evidence>
<dbReference type="Proteomes" id="UP001189429">
    <property type="component" value="Unassembled WGS sequence"/>
</dbReference>
<evidence type="ECO:0008006" key="5">
    <source>
        <dbReference type="Google" id="ProtNLM"/>
    </source>
</evidence>